<protein>
    <recommendedName>
        <fullName evidence="8">Tetraspanin</fullName>
    </recommendedName>
</protein>
<gene>
    <name evidence="6" type="ORF">OTU49_007946</name>
</gene>
<evidence type="ECO:0000256" key="4">
    <source>
        <dbReference type="ARBA" id="ARBA00023136"/>
    </source>
</evidence>
<keyword evidence="3 5" id="KW-1133">Transmembrane helix</keyword>
<evidence type="ECO:0000256" key="2">
    <source>
        <dbReference type="ARBA" id="ARBA00022692"/>
    </source>
</evidence>
<keyword evidence="7" id="KW-1185">Reference proteome</keyword>
<comment type="subcellular location">
    <subcellularLocation>
        <location evidence="1">Membrane</location>
        <topology evidence="1">Multi-pass membrane protein</topology>
    </subcellularLocation>
</comment>
<evidence type="ECO:0008006" key="8">
    <source>
        <dbReference type="Google" id="ProtNLM"/>
    </source>
</evidence>
<dbReference type="InterPro" id="IPR018499">
    <property type="entry name" value="Tetraspanin/Peripherin"/>
</dbReference>
<evidence type="ECO:0000256" key="1">
    <source>
        <dbReference type="ARBA" id="ARBA00004141"/>
    </source>
</evidence>
<sequence>FQCCGITSDGYLDWNSNEYFNCSKSSPSVRKCGVPASCCSKKNVTLMDSMCGFDMQSKKPHEASDTIYTGSCVTSIIQFLESNLYWAAGVIFGITLFQMYVTHQARSLMDQISLQRSRWY</sequence>
<feature type="transmembrane region" description="Helical" evidence="5">
    <location>
        <begin position="84"/>
        <end position="101"/>
    </location>
</feature>
<evidence type="ECO:0000313" key="6">
    <source>
        <dbReference type="EMBL" id="KAK8730811.1"/>
    </source>
</evidence>
<reference evidence="6 7" key="1">
    <citation type="journal article" date="2024" name="BMC Genomics">
        <title>Genome assembly of redclaw crayfish (Cherax quadricarinatus) provides insights into its immune adaptation and hypoxia tolerance.</title>
        <authorList>
            <person name="Liu Z."/>
            <person name="Zheng J."/>
            <person name="Li H."/>
            <person name="Fang K."/>
            <person name="Wang S."/>
            <person name="He J."/>
            <person name="Zhou D."/>
            <person name="Weng S."/>
            <person name="Chi M."/>
            <person name="Gu Z."/>
            <person name="He J."/>
            <person name="Li F."/>
            <person name="Wang M."/>
        </authorList>
    </citation>
    <scope>NUCLEOTIDE SEQUENCE [LARGE SCALE GENOMIC DNA]</scope>
    <source>
        <strain evidence="6">ZL_2023a</strain>
    </source>
</reference>
<comment type="caution">
    <text evidence="6">The sequence shown here is derived from an EMBL/GenBank/DDBJ whole genome shotgun (WGS) entry which is preliminary data.</text>
</comment>
<keyword evidence="4 5" id="KW-0472">Membrane</keyword>
<proteinExistence type="predicted"/>
<keyword evidence="2 5" id="KW-0812">Transmembrane</keyword>
<accession>A0AAW0WFH2</accession>
<name>A0AAW0WFH2_CHEQU</name>
<feature type="non-terminal residue" evidence="6">
    <location>
        <position position="1"/>
    </location>
</feature>
<dbReference type="Proteomes" id="UP001445076">
    <property type="component" value="Unassembled WGS sequence"/>
</dbReference>
<evidence type="ECO:0000256" key="5">
    <source>
        <dbReference type="SAM" id="Phobius"/>
    </source>
</evidence>
<dbReference type="AlphaFoldDB" id="A0AAW0WFH2"/>
<organism evidence="6 7">
    <name type="scientific">Cherax quadricarinatus</name>
    <name type="common">Australian red claw crayfish</name>
    <dbReference type="NCBI Taxonomy" id="27406"/>
    <lineage>
        <taxon>Eukaryota</taxon>
        <taxon>Metazoa</taxon>
        <taxon>Ecdysozoa</taxon>
        <taxon>Arthropoda</taxon>
        <taxon>Crustacea</taxon>
        <taxon>Multicrustacea</taxon>
        <taxon>Malacostraca</taxon>
        <taxon>Eumalacostraca</taxon>
        <taxon>Eucarida</taxon>
        <taxon>Decapoda</taxon>
        <taxon>Pleocyemata</taxon>
        <taxon>Astacidea</taxon>
        <taxon>Parastacoidea</taxon>
        <taxon>Parastacidae</taxon>
        <taxon>Cherax</taxon>
    </lineage>
</organism>
<dbReference type="GO" id="GO:0016020">
    <property type="term" value="C:membrane"/>
    <property type="evidence" value="ECO:0007669"/>
    <property type="project" value="UniProtKB-SubCell"/>
</dbReference>
<evidence type="ECO:0000256" key="3">
    <source>
        <dbReference type="ARBA" id="ARBA00022989"/>
    </source>
</evidence>
<evidence type="ECO:0000313" key="7">
    <source>
        <dbReference type="Proteomes" id="UP001445076"/>
    </source>
</evidence>
<dbReference type="Pfam" id="PF00335">
    <property type="entry name" value="Tetraspanin"/>
    <property type="match status" value="1"/>
</dbReference>
<dbReference type="EMBL" id="JARKIK010000063">
    <property type="protein sequence ID" value="KAK8730811.1"/>
    <property type="molecule type" value="Genomic_DNA"/>
</dbReference>